<feature type="non-terminal residue" evidence="1">
    <location>
        <position position="1"/>
    </location>
</feature>
<gene>
    <name evidence="1" type="primary">ORF12583</name>
</gene>
<accession>A0A0B6Y4W2</accession>
<dbReference type="AlphaFoldDB" id="A0A0B6Y4W2"/>
<name>A0A0B6Y4W2_9EUPU</name>
<evidence type="ECO:0000313" key="1">
    <source>
        <dbReference type="EMBL" id="CEK51133.1"/>
    </source>
</evidence>
<dbReference type="EMBL" id="HACG01004268">
    <property type="protein sequence ID" value="CEK51133.1"/>
    <property type="molecule type" value="Transcribed_RNA"/>
</dbReference>
<reference evidence="1" key="1">
    <citation type="submission" date="2014-12" db="EMBL/GenBank/DDBJ databases">
        <title>Insight into the proteome of Arion vulgaris.</title>
        <authorList>
            <person name="Aradska J."/>
            <person name="Bulat T."/>
            <person name="Smidak R."/>
            <person name="Sarate P."/>
            <person name="Gangsoo J."/>
            <person name="Sialana F."/>
            <person name="Bilban M."/>
            <person name="Lubec G."/>
        </authorList>
    </citation>
    <scope>NUCLEOTIDE SEQUENCE</scope>
    <source>
        <tissue evidence="1">Skin</tissue>
    </source>
</reference>
<organism evidence="1">
    <name type="scientific">Arion vulgaris</name>
    <dbReference type="NCBI Taxonomy" id="1028688"/>
    <lineage>
        <taxon>Eukaryota</taxon>
        <taxon>Metazoa</taxon>
        <taxon>Spiralia</taxon>
        <taxon>Lophotrochozoa</taxon>
        <taxon>Mollusca</taxon>
        <taxon>Gastropoda</taxon>
        <taxon>Heterobranchia</taxon>
        <taxon>Euthyneura</taxon>
        <taxon>Panpulmonata</taxon>
        <taxon>Eupulmonata</taxon>
        <taxon>Stylommatophora</taxon>
        <taxon>Helicina</taxon>
        <taxon>Arionoidea</taxon>
        <taxon>Arionidae</taxon>
        <taxon>Arion</taxon>
    </lineage>
</organism>
<sequence>DGFMDTFITEYVTTVCHHDLSSRTSNLFDIIQHTGHEMLTPSGDCIVVLLELSGTLDGGSLNGSSGRLSESL</sequence>
<proteinExistence type="predicted"/>
<protein>
    <submittedName>
        <fullName evidence="1">Uncharacterized protein</fullName>
    </submittedName>
</protein>